<dbReference type="EMBL" id="BMAT01005639">
    <property type="protein sequence ID" value="GFR97587.1"/>
    <property type="molecule type" value="Genomic_DNA"/>
</dbReference>
<proteinExistence type="predicted"/>
<gene>
    <name evidence="1" type="ORF">ElyMa_002749000</name>
</gene>
<dbReference type="AlphaFoldDB" id="A0AAV4HHH3"/>
<name>A0AAV4HHH3_9GAST</name>
<accession>A0AAV4HHH3</accession>
<comment type="caution">
    <text evidence="1">The sequence shown here is derived from an EMBL/GenBank/DDBJ whole genome shotgun (WGS) entry which is preliminary data.</text>
</comment>
<evidence type="ECO:0000313" key="1">
    <source>
        <dbReference type="EMBL" id="GFR97587.1"/>
    </source>
</evidence>
<evidence type="ECO:0000313" key="2">
    <source>
        <dbReference type="Proteomes" id="UP000762676"/>
    </source>
</evidence>
<organism evidence="1 2">
    <name type="scientific">Elysia marginata</name>
    <dbReference type="NCBI Taxonomy" id="1093978"/>
    <lineage>
        <taxon>Eukaryota</taxon>
        <taxon>Metazoa</taxon>
        <taxon>Spiralia</taxon>
        <taxon>Lophotrochozoa</taxon>
        <taxon>Mollusca</taxon>
        <taxon>Gastropoda</taxon>
        <taxon>Heterobranchia</taxon>
        <taxon>Euthyneura</taxon>
        <taxon>Panpulmonata</taxon>
        <taxon>Sacoglossa</taxon>
        <taxon>Placobranchoidea</taxon>
        <taxon>Plakobranchidae</taxon>
        <taxon>Elysia</taxon>
    </lineage>
</organism>
<sequence length="95" mass="10575">MFVLVSHTQVTTLCLARRATLRPSQAEWFLTDAIPSVQLFMLAGSNATVESEESCQCWTLPTSRVHHVRETQTVRVTNPLGDDVNTSSSAFLEHD</sequence>
<dbReference type="Proteomes" id="UP000762676">
    <property type="component" value="Unassembled WGS sequence"/>
</dbReference>
<evidence type="ECO:0008006" key="3">
    <source>
        <dbReference type="Google" id="ProtNLM"/>
    </source>
</evidence>
<protein>
    <recommendedName>
        <fullName evidence="3">Secreted protein</fullName>
    </recommendedName>
</protein>
<reference evidence="1 2" key="1">
    <citation type="journal article" date="2021" name="Elife">
        <title>Chloroplast acquisition without the gene transfer in kleptoplastic sea slugs, Plakobranchus ocellatus.</title>
        <authorList>
            <person name="Maeda T."/>
            <person name="Takahashi S."/>
            <person name="Yoshida T."/>
            <person name="Shimamura S."/>
            <person name="Takaki Y."/>
            <person name="Nagai Y."/>
            <person name="Toyoda A."/>
            <person name="Suzuki Y."/>
            <person name="Arimoto A."/>
            <person name="Ishii H."/>
            <person name="Satoh N."/>
            <person name="Nishiyama T."/>
            <person name="Hasebe M."/>
            <person name="Maruyama T."/>
            <person name="Minagawa J."/>
            <person name="Obokata J."/>
            <person name="Shigenobu S."/>
        </authorList>
    </citation>
    <scope>NUCLEOTIDE SEQUENCE [LARGE SCALE GENOMIC DNA]</scope>
</reference>
<keyword evidence="2" id="KW-1185">Reference proteome</keyword>